<evidence type="ECO:0000313" key="2">
    <source>
        <dbReference type="Proteomes" id="UP000283469"/>
    </source>
</evidence>
<comment type="caution">
    <text evidence="1">The sequence shown here is derived from an EMBL/GenBank/DDBJ whole genome shotgun (WGS) entry which is preliminary data.</text>
</comment>
<organism evidence="1 2">
    <name type="scientific">Sphingobium terrigena</name>
    <dbReference type="NCBI Taxonomy" id="2304063"/>
    <lineage>
        <taxon>Bacteria</taxon>
        <taxon>Pseudomonadati</taxon>
        <taxon>Pseudomonadota</taxon>
        <taxon>Alphaproteobacteria</taxon>
        <taxon>Sphingomonadales</taxon>
        <taxon>Sphingomonadaceae</taxon>
        <taxon>Sphingobium</taxon>
    </lineage>
</organism>
<accession>A0A418YMS5</accession>
<evidence type="ECO:0000313" key="1">
    <source>
        <dbReference type="EMBL" id="RJG52441.1"/>
    </source>
</evidence>
<keyword evidence="2" id="KW-1185">Reference proteome</keyword>
<sequence length="148" mass="16156">MPDVLLIDVSPAFASTSLPLGRYYPVILETIEERQEFEVFLEADRPGPIVPDLLDRRASALTTIDIVFALFDPAITGWPWLLLCHWPADHVALAADQGDMFARGAYTIEIFPDSAARAAAISQLLAILRTHQCVQVVQVTPTTPAGTA</sequence>
<gene>
    <name evidence="1" type="ORF">D0Z70_20110</name>
</gene>
<dbReference type="EMBL" id="QVRA01000027">
    <property type="protein sequence ID" value="RJG52441.1"/>
    <property type="molecule type" value="Genomic_DNA"/>
</dbReference>
<dbReference type="OrthoDB" id="7475420at2"/>
<dbReference type="Proteomes" id="UP000283469">
    <property type="component" value="Unassembled WGS sequence"/>
</dbReference>
<protein>
    <submittedName>
        <fullName evidence="1">Uncharacterized protein</fullName>
    </submittedName>
</protein>
<reference evidence="1 2" key="1">
    <citation type="submission" date="2018-08" db="EMBL/GenBank/DDBJ databases">
        <title>Sphingobium sp. EO9.</title>
        <authorList>
            <person name="Park Y."/>
            <person name="Kim K.H."/>
            <person name="Jeon C.O."/>
        </authorList>
    </citation>
    <scope>NUCLEOTIDE SEQUENCE [LARGE SCALE GENOMIC DNA]</scope>
    <source>
        <strain evidence="1 2">EO9</strain>
    </source>
</reference>
<proteinExistence type="predicted"/>
<dbReference type="AlphaFoldDB" id="A0A418YMS5"/>
<name>A0A418YMS5_9SPHN</name>